<dbReference type="InterPro" id="IPR011055">
    <property type="entry name" value="Dup_hybrid_motif"/>
</dbReference>
<feature type="domain" description="M23ase beta-sheet core" evidence="1">
    <location>
        <begin position="97"/>
        <end position="196"/>
    </location>
</feature>
<protein>
    <submittedName>
        <fullName evidence="2">Peptidase M23-like protein</fullName>
    </submittedName>
</protein>
<dbReference type="Proteomes" id="UP000248703">
    <property type="component" value="Unassembled WGS sequence"/>
</dbReference>
<organism evidence="2 3">
    <name type="scientific">Olleya aquimaris</name>
    <dbReference type="NCBI Taxonomy" id="639310"/>
    <lineage>
        <taxon>Bacteria</taxon>
        <taxon>Pseudomonadati</taxon>
        <taxon>Bacteroidota</taxon>
        <taxon>Flavobacteriia</taxon>
        <taxon>Flavobacteriales</taxon>
        <taxon>Flavobacteriaceae</taxon>
    </lineage>
</organism>
<gene>
    <name evidence="2" type="ORF">LY08_02248</name>
</gene>
<dbReference type="Gene3D" id="2.70.70.10">
    <property type="entry name" value="Glucose Permease (Domain IIA)"/>
    <property type="match status" value="1"/>
</dbReference>
<comment type="caution">
    <text evidence="2">The sequence shown here is derived from an EMBL/GenBank/DDBJ whole genome shotgun (WGS) entry which is preliminary data.</text>
</comment>
<evidence type="ECO:0000313" key="2">
    <source>
        <dbReference type="EMBL" id="RAJ12966.1"/>
    </source>
</evidence>
<dbReference type="Pfam" id="PF01551">
    <property type="entry name" value="Peptidase_M23"/>
    <property type="match status" value="1"/>
</dbReference>
<dbReference type="OrthoDB" id="9801052at2"/>
<dbReference type="RefSeq" id="WP_111660520.1">
    <property type="nucleotide sequence ID" value="NZ_QLLO01000008.1"/>
</dbReference>
<evidence type="ECO:0000313" key="3">
    <source>
        <dbReference type="Proteomes" id="UP000248703"/>
    </source>
</evidence>
<dbReference type="PANTHER" id="PTHR21666">
    <property type="entry name" value="PEPTIDASE-RELATED"/>
    <property type="match status" value="1"/>
</dbReference>
<dbReference type="PANTHER" id="PTHR21666:SF270">
    <property type="entry name" value="MUREIN HYDROLASE ACTIVATOR ENVC"/>
    <property type="match status" value="1"/>
</dbReference>
<dbReference type="AlphaFoldDB" id="A0A327R7X4"/>
<dbReference type="InterPro" id="IPR016047">
    <property type="entry name" value="M23ase_b-sheet_dom"/>
</dbReference>
<dbReference type="InterPro" id="IPR050570">
    <property type="entry name" value="Cell_wall_metabolism_enzyme"/>
</dbReference>
<reference evidence="2 3" key="1">
    <citation type="submission" date="2018-06" db="EMBL/GenBank/DDBJ databases">
        <title>Genomic Encyclopedia of Archaeal and Bacterial Type Strains, Phase II (KMG-II): from individual species to whole genera.</title>
        <authorList>
            <person name="Goeker M."/>
        </authorList>
    </citation>
    <scope>NUCLEOTIDE SEQUENCE [LARGE SCALE GENOMIC DNA]</scope>
    <source>
        <strain evidence="2 3">DSM 24464</strain>
    </source>
</reference>
<accession>A0A327R7X4</accession>
<name>A0A327R7X4_9FLAO</name>
<dbReference type="EMBL" id="QLLO01000008">
    <property type="protein sequence ID" value="RAJ12966.1"/>
    <property type="molecule type" value="Genomic_DNA"/>
</dbReference>
<dbReference type="SUPFAM" id="SSF51261">
    <property type="entry name" value="Duplicated hybrid motif"/>
    <property type="match status" value="1"/>
</dbReference>
<keyword evidence="3" id="KW-1185">Reference proteome</keyword>
<sequence>MNSKTLSLILSQSTTKDLHVIDASIPKSDYISIDLSQSNPALDTFDNSSSKAWDTYITNYLNTHNKQVAFGGYLERRNLYNRSAYFASKSQAEQRNIHLGLDLWCPVDTPVLACFDGTIHSFKNNTNFGDYGPTLILQHKINEVTFYSLYGHLSVASLLNLKVGQKVHQGDTIAYLGDASVNGDYAPHLHFQIIKDIQDYVGDYPGVCSLNNLEFFKQNTINPEVVLGLE</sequence>
<proteinExistence type="predicted"/>
<dbReference type="GO" id="GO:0004222">
    <property type="term" value="F:metalloendopeptidase activity"/>
    <property type="evidence" value="ECO:0007669"/>
    <property type="project" value="TreeGrafter"/>
</dbReference>
<dbReference type="CDD" id="cd12797">
    <property type="entry name" value="M23_peptidase"/>
    <property type="match status" value="1"/>
</dbReference>
<evidence type="ECO:0000259" key="1">
    <source>
        <dbReference type="Pfam" id="PF01551"/>
    </source>
</evidence>